<accession>A0A815LLQ5</accession>
<dbReference type="SMART" id="SM00360">
    <property type="entry name" value="RRM"/>
    <property type="match status" value="3"/>
</dbReference>
<dbReference type="PROSITE" id="PS50102">
    <property type="entry name" value="RRM"/>
    <property type="match status" value="3"/>
</dbReference>
<dbReference type="SUPFAM" id="SSF54928">
    <property type="entry name" value="RNA-binding domain, RBD"/>
    <property type="match status" value="2"/>
</dbReference>
<keyword evidence="1 2" id="KW-0694">RNA-binding</keyword>
<evidence type="ECO:0000256" key="2">
    <source>
        <dbReference type="PROSITE-ProRule" id="PRU00176"/>
    </source>
</evidence>
<feature type="domain" description="RRM" evidence="4">
    <location>
        <begin position="101"/>
        <end position="179"/>
    </location>
</feature>
<evidence type="ECO:0000259" key="4">
    <source>
        <dbReference type="PROSITE" id="PS50102"/>
    </source>
</evidence>
<dbReference type="Pfam" id="PF00076">
    <property type="entry name" value="RRM_1"/>
    <property type="match status" value="3"/>
</dbReference>
<dbReference type="InterPro" id="IPR050825">
    <property type="entry name" value="RBM42_RBP45_47-like"/>
</dbReference>
<evidence type="ECO:0000256" key="3">
    <source>
        <dbReference type="SAM" id="MobiDB-lite"/>
    </source>
</evidence>
<feature type="compositionally biased region" description="Low complexity" evidence="3">
    <location>
        <begin position="300"/>
        <end position="337"/>
    </location>
</feature>
<evidence type="ECO:0000313" key="7">
    <source>
        <dbReference type="Proteomes" id="UP000663832"/>
    </source>
</evidence>
<dbReference type="InterPro" id="IPR035979">
    <property type="entry name" value="RBD_domain_sf"/>
</dbReference>
<reference evidence="6" key="1">
    <citation type="submission" date="2021-02" db="EMBL/GenBank/DDBJ databases">
        <authorList>
            <person name="Nowell W R."/>
        </authorList>
    </citation>
    <scope>NUCLEOTIDE SEQUENCE</scope>
</reference>
<dbReference type="OrthoDB" id="439808at2759"/>
<feature type="compositionally biased region" description="Polar residues" evidence="3">
    <location>
        <begin position="422"/>
        <end position="435"/>
    </location>
</feature>
<dbReference type="InterPro" id="IPR012677">
    <property type="entry name" value="Nucleotide-bd_a/b_plait_sf"/>
</dbReference>
<evidence type="ECO:0000313" key="6">
    <source>
        <dbReference type="EMBL" id="CAF1409045.1"/>
    </source>
</evidence>
<dbReference type="EMBL" id="CAJNOM010000386">
    <property type="protein sequence ID" value="CAF1409045.1"/>
    <property type="molecule type" value="Genomic_DNA"/>
</dbReference>
<dbReference type="GO" id="GO:0003729">
    <property type="term" value="F:mRNA binding"/>
    <property type="evidence" value="ECO:0007669"/>
    <property type="project" value="InterPro"/>
</dbReference>
<dbReference type="EMBL" id="CAJNOI010000306">
    <property type="protein sequence ID" value="CAF1235594.1"/>
    <property type="molecule type" value="Genomic_DNA"/>
</dbReference>
<dbReference type="Gene3D" id="3.30.70.330">
    <property type="match status" value="3"/>
</dbReference>
<protein>
    <recommendedName>
        <fullName evidence="4">RRM domain-containing protein</fullName>
    </recommendedName>
</protein>
<feature type="domain" description="RRM" evidence="4">
    <location>
        <begin position="223"/>
        <end position="294"/>
    </location>
</feature>
<sequence>MHSPFEENANSRTLYVGNLDPSVSEELLMALFTQMGPCKNCKIIHEPTSDPYAFIEFTEHQAAANALLAMNKRLVMGKEIKVNWATTSTSGTVKVDTSKHFHIFVGDLAPEIDQNAIREAFSPFGEISEVKIAKFTDTQKPKGYCFVSFTNQSDAETAITSMNGQWLGTRKIRTNWATRKAPTNEPTTGTRSRDSNNSQYGQESLTAKLDFNEVWNRTSDTNSTVYFGNCGEVSEDLVRSFFEQYGPIVEVRVFKEKGYAFIRYATKDSACQAICHIHGSDIHGYTVKCGWGRDEPTNTGNNPSNYGSNMNNQNYNNNNQYDSYSQNSYGPPSNNTYMGGGGGGGGNNGGYAKYGGNYPQQQQQQQQQQYFNPQQQWNNNGPQSWDSYSQSASSGGWNNNNNNNNNNYGPNSNQYYGQQQSHMYSSNSGWGRSQR</sequence>
<dbReference type="AlphaFoldDB" id="A0A815LLQ5"/>
<dbReference type="GO" id="GO:0043488">
    <property type="term" value="P:regulation of mRNA stability"/>
    <property type="evidence" value="ECO:0007669"/>
    <property type="project" value="TreeGrafter"/>
</dbReference>
<feature type="compositionally biased region" description="Polar residues" evidence="3">
    <location>
        <begin position="184"/>
        <end position="199"/>
    </location>
</feature>
<name>A0A815LLQ5_9BILA</name>
<keyword evidence="7" id="KW-1185">Reference proteome</keyword>
<evidence type="ECO:0000256" key="1">
    <source>
        <dbReference type="ARBA" id="ARBA00022884"/>
    </source>
</evidence>
<dbReference type="GO" id="GO:0010494">
    <property type="term" value="C:cytoplasmic stress granule"/>
    <property type="evidence" value="ECO:0007669"/>
    <property type="project" value="TreeGrafter"/>
</dbReference>
<dbReference type="FunFam" id="3.30.70.330:FF:000087">
    <property type="entry name" value="Nucleolysin TIAR isoform 1"/>
    <property type="match status" value="1"/>
</dbReference>
<dbReference type="GO" id="GO:0034063">
    <property type="term" value="P:stress granule assembly"/>
    <property type="evidence" value="ECO:0007669"/>
    <property type="project" value="TreeGrafter"/>
</dbReference>
<feature type="compositionally biased region" description="Gly residues" evidence="3">
    <location>
        <begin position="338"/>
        <end position="353"/>
    </location>
</feature>
<proteinExistence type="predicted"/>
<gene>
    <name evidence="5" type="ORF">BJG266_LOCUS28762</name>
    <name evidence="6" type="ORF">QVE165_LOCUS37351</name>
</gene>
<dbReference type="PANTHER" id="PTHR47640">
    <property type="entry name" value="TRNA SELENOCYSTEINE 1-ASSOCIATED PROTEIN 1-RELATED-RELATED"/>
    <property type="match status" value="1"/>
</dbReference>
<dbReference type="InterPro" id="IPR000504">
    <property type="entry name" value="RRM_dom"/>
</dbReference>
<feature type="compositionally biased region" description="Low complexity" evidence="3">
    <location>
        <begin position="354"/>
        <end position="421"/>
    </location>
</feature>
<feature type="domain" description="RRM" evidence="4">
    <location>
        <begin position="12"/>
        <end position="87"/>
    </location>
</feature>
<dbReference type="GO" id="GO:0000184">
    <property type="term" value="P:nuclear-transcribed mRNA catabolic process, nonsense-mediated decay"/>
    <property type="evidence" value="ECO:0007669"/>
    <property type="project" value="TreeGrafter"/>
</dbReference>
<feature type="region of interest" description="Disordered" evidence="3">
    <location>
        <begin position="298"/>
        <end position="435"/>
    </location>
</feature>
<dbReference type="PANTHER" id="PTHR47640:SF5">
    <property type="entry name" value="RRM DOMAIN-CONTAINING PROTEIN"/>
    <property type="match status" value="1"/>
</dbReference>
<dbReference type="Proteomes" id="UP000663877">
    <property type="component" value="Unassembled WGS sequence"/>
</dbReference>
<evidence type="ECO:0000313" key="5">
    <source>
        <dbReference type="EMBL" id="CAF1235594.1"/>
    </source>
</evidence>
<feature type="region of interest" description="Disordered" evidence="3">
    <location>
        <begin position="177"/>
        <end position="199"/>
    </location>
</feature>
<dbReference type="Proteomes" id="UP000663832">
    <property type="component" value="Unassembled WGS sequence"/>
</dbReference>
<comment type="caution">
    <text evidence="6">The sequence shown here is derived from an EMBL/GenBank/DDBJ whole genome shotgun (WGS) entry which is preliminary data.</text>
</comment>
<organism evidence="6 7">
    <name type="scientific">Adineta steineri</name>
    <dbReference type="NCBI Taxonomy" id="433720"/>
    <lineage>
        <taxon>Eukaryota</taxon>
        <taxon>Metazoa</taxon>
        <taxon>Spiralia</taxon>
        <taxon>Gnathifera</taxon>
        <taxon>Rotifera</taxon>
        <taxon>Eurotatoria</taxon>
        <taxon>Bdelloidea</taxon>
        <taxon>Adinetida</taxon>
        <taxon>Adinetidae</taxon>
        <taxon>Adineta</taxon>
    </lineage>
</organism>